<dbReference type="GO" id="GO:0008168">
    <property type="term" value="F:methyltransferase activity"/>
    <property type="evidence" value="ECO:0007669"/>
    <property type="project" value="UniProtKB-KW"/>
</dbReference>
<accession>A0A812US08</accession>
<dbReference type="OrthoDB" id="425596at2759"/>
<dbReference type="Pfam" id="PF13604">
    <property type="entry name" value="AAA_30"/>
    <property type="match status" value="1"/>
</dbReference>
<keyword evidence="1" id="KW-0489">Methyltransferase</keyword>
<dbReference type="Gene3D" id="3.40.50.300">
    <property type="entry name" value="P-loop containing nucleotide triphosphate hydrolases"/>
    <property type="match status" value="1"/>
</dbReference>
<feature type="compositionally biased region" description="Basic and acidic residues" evidence="3">
    <location>
        <begin position="613"/>
        <end position="626"/>
    </location>
</feature>
<dbReference type="Pfam" id="PF00145">
    <property type="entry name" value="DNA_methylase"/>
    <property type="match status" value="1"/>
</dbReference>
<dbReference type="GO" id="GO:0032259">
    <property type="term" value="P:methylation"/>
    <property type="evidence" value="ECO:0007669"/>
    <property type="project" value="UniProtKB-KW"/>
</dbReference>
<gene>
    <name evidence="4" type="ORF">SNEC2469_LOCUS16856</name>
</gene>
<dbReference type="Proteomes" id="UP000601435">
    <property type="component" value="Unassembled WGS sequence"/>
</dbReference>
<evidence type="ECO:0000256" key="1">
    <source>
        <dbReference type="ARBA" id="ARBA00022603"/>
    </source>
</evidence>
<evidence type="ECO:0000313" key="5">
    <source>
        <dbReference type="Proteomes" id="UP000601435"/>
    </source>
</evidence>
<feature type="non-terminal residue" evidence="4">
    <location>
        <position position="1"/>
    </location>
</feature>
<feature type="compositionally biased region" description="Basic residues" evidence="3">
    <location>
        <begin position="600"/>
        <end position="612"/>
    </location>
</feature>
<protein>
    <submittedName>
        <fullName evidence="4">Uncharacterized protein</fullName>
    </submittedName>
</protein>
<name>A0A812US08_9DINO</name>
<dbReference type="Gene3D" id="3.40.50.150">
    <property type="entry name" value="Vaccinia Virus protein VP39"/>
    <property type="match status" value="1"/>
</dbReference>
<keyword evidence="5" id="KW-1185">Reference proteome</keyword>
<evidence type="ECO:0000256" key="2">
    <source>
        <dbReference type="ARBA" id="ARBA00022679"/>
    </source>
</evidence>
<evidence type="ECO:0000256" key="3">
    <source>
        <dbReference type="SAM" id="MobiDB-lite"/>
    </source>
</evidence>
<organism evidence="4 5">
    <name type="scientific">Symbiodinium necroappetens</name>
    <dbReference type="NCBI Taxonomy" id="1628268"/>
    <lineage>
        <taxon>Eukaryota</taxon>
        <taxon>Sar</taxon>
        <taxon>Alveolata</taxon>
        <taxon>Dinophyceae</taxon>
        <taxon>Suessiales</taxon>
        <taxon>Symbiodiniaceae</taxon>
        <taxon>Symbiodinium</taxon>
    </lineage>
</organism>
<dbReference type="AlphaFoldDB" id="A0A812US08"/>
<feature type="region of interest" description="Disordered" evidence="3">
    <location>
        <begin position="576"/>
        <end position="640"/>
    </location>
</feature>
<dbReference type="InterPro" id="IPR027417">
    <property type="entry name" value="P-loop_NTPase"/>
</dbReference>
<dbReference type="SUPFAM" id="SSF52540">
    <property type="entry name" value="P-loop containing nucleoside triphosphate hydrolases"/>
    <property type="match status" value="1"/>
</dbReference>
<reference evidence="4" key="1">
    <citation type="submission" date="2021-02" db="EMBL/GenBank/DDBJ databases">
        <authorList>
            <person name="Dougan E. K."/>
            <person name="Rhodes N."/>
            <person name="Thang M."/>
            <person name="Chan C."/>
        </authorList>
    </citation>
    <scope>NUCLEOTIDE SEQUENCE</scope>
</reference>
<keyword evidence="2" id="KW-0808">Transferase</keyword>
<sequence length="925" mass="104664">ELLALIKQDVLSQGLGAATDDQGNRIIMEISQERYYLDDSREWVVSYETTQHINDETRVETVLNMRLARAYLWSPKLPPLVFEVHAPRKGEPCIGIDVVRCRKNGLANARFPLPVFCTLDDVVAARPGHLADLTYVSLRTDGRATTFSQLPYVGEGWYAKPITAFLLEAGMATWEDFKYSLDATAHAQPECFRKALNVMEGAWPADEEHYAKLSVNALIGLWARNMDLVYTMRTSQNEIDGFGCQERRVFSVYPPTSTDPVAEDEVPVAQYWDYIWIRHLTSNSSHRPLHDFVLASEYVAVARIKHHMRAALSSCFKCIKTDCVVAQRIPKKHQHLLQELQDLRHPDGSSVYRVEDVKPLKGLFREPRLADHVVPPELQWTDIPDPLTHCLAGGSLLLTGLPRTGKTYLARRIVAALREQGQAVHLVAKTHCAAQNMGQGARTADHWLRKYVRHGNVRSIDWLVVEEITQLGTALWNDIACLALNTRIRFLLLGDFRQLPAVLDSFAGAEVQRELQQAQLIKTLTRGYRHELVENRRSDQVIFDFLRWLRIDEPEEAPLISALRGLGAVPRATHYARHGLGDQSPPPHAAERAGEPRQGPGRRRALRVHWSHRSQEPDQRATEHAHLAGPPPRGRGRQDLQGNVRDGAVELEDGMQLKRHELFKHTRLPHAITYASCQGLTLSGHVALCDTSNKHFTLRHLYVGSSRAAWPRSCGWRAGLRKKAMRLLELFSGTKSIGRAFEARGWEVVSVDLNPKFEPTICCDVTELDETALGRFDMVWASPVCTEYSIALTKRPRDLDAGDRLVLRALEIIRNLRPTYWAIENPQTGLLKTRPFMQGLPYSDVCYCKYGYMYRKATRIWHNLPWTPSQGMCRKGSRCEAFANGIHPEAAQRETTAGRRNQQSLRQLYSLPPRLCEEIAAAASG</sequence>
<comment type="caution">
    <text evidence="4">The sequence shown here is derived from an EMBL/GenBank/DDBJ whole genome shotgun (WGS) entry which is preliminary data.</text>
</comment>
<dbReference type="InterPro" id="IPR029063">
    <property type="entry name" value="SAM-dependent_MTases_sf"/>
</dbReference>
<dbReference type="EMBL" id="CAJNJA010027560">
    <property type="protein sequence ID" value="CAE7578756.1"/>
    <property type="molecule type" value="Genomic_DNA"/>
</dbReference>
<dbReference type="InterPro" id="IPR001525">
    <property type="entry name" value="C5_MeTfrase"/>
</dbReference>
<evidence type="ECO:0000313" key="4">
    <source>
        <dbReference type="EMBL" id="CAE7578756.1"/>
    </source>
</evidence>
<proteinExistence type="predicted"/>
<dbReference type="SUPFAM" id="SSF53335">
    <property type="entry name" value="S-adenosyl-L-methionine-dependent methyltransferases"/>
    <property type="match status" value="1"/>
</dbReference>